<accession>A0A0F9EJN4</accession>
<gene>
    <name evidence="2" type="ORF">LCGC14_2066370</name>
</gene>
<sequence length="127" mass="15326">IIYFPEAVIYHKADVLNKKNRLGFRDNPFQIYLYNRNKIIFIIKHFSLIDIILFFLNFQVRTNFFEIFWAISNNKPNFFLAQIRSIITGLIIGIRRRTNRNCRKLLKLEMDYLNKFHKMSSSTQKSS</sequence>
<protein>
    <submittedName>
        <fullName evidence="2">Uncharacterized protein</fullName>
    </submittedName>
</protein>
<feature type="transmembrane region" description="Helical" evidence="1">
    <location>
        <begin position="39"/>
        <end position="58"/>
    </location>
</feature>
<organism evidence="2">
    <name type="scientific">marine sediment metagenome</name>
    <dbReference type="NCBI Taxonomy" id="412755"/>
    <lineage>
        <taxon>unclassified sequences</taxon>
        <taxon>metagenomes</taxon>
        <taxon>ecological metagenomes</taxon>
    </lineage>
</organism>
<proteinExistence type="predicted"/>
<comment type="caution">
    <text evidence="2">The sequence shown here is derived from an EMBL/GenBank/DDBJ whole genome shotgun (WGS) entry which is preliminary data.</text>
</comment>
<keyword evidence="1" id="KW-0472">Membrane</keyword>
<feature type="transmembrane region" description="Helical" evidence="1">
    <location>
        <begin position="78"/>
        <end position="94"/>
    </location>
</feature>
<dbReference type="AlphaFoldDB" id="A0A0F9EJN4"/>
<keyword evidence="1" id="KW-1133">Transmembrane helix</keyword>
<dbReference type="EMBL" id="LAZR01024705">
    <property type="protein sequence ID" value="KKL74288.1"/>
    <property type="molecule type" value="Genomic_DNA"/>
</dbReference>
<feature type="non-terminal residue" evidence="2">
    <location>
        <position position="1"/>
    </location>
</feature>
<reference evidence="2" key="1">
    <citation type="journal article" date="2015" name="Nature">
        <title>Complex archaea that bridge the gap between prokaryotes and eukaryotes.</title>
        <authorList>
            <person name="Spang A."/>
            <person name="Saw J.H."/>
            <person name="Jorgensen S.L."/>
            <person name="Zaremba-Niedzwiedzka K."/>
            <person name="Martijn J."/>
            <person name="Lind A.E."/>
            <person name="van Eijk R."/>
            <person name="Schleper C."/>
            <person name="Guy L."/>
            <person name="Ettema T.J."/>
        </authorList>
    </citation>
    <scope>NUCLEOTIDE SEQUENCE</scope>
</reference>
<keyword evidence="1" id="KW-0812">Transmembrane</keyword>
<evidence type="ECO:0000256" key="1">
    <source>
        <dbReference type="SAM" id="Phobius"/>
    </source>
</evidence>
<name>A0A0F9EJN4_9ZZZZ</name>
<evidence type="ECO:0000313" key="2">
    <source>
        <dbReference type="EMBL" id="KKL74288.1"/>
    </source>
</evidence>